<organism evidence="1 2">
    <name type="scientific">Trachymyrmex septentrionalis</name>
    <dbReference type="NCBI Taxonomy" id="34720"/>
    <lineage>
        <taxon>Eukaryota</taxon>
        <taxon>Metazoa</taxon>
        <taxon>Ecdysozoa</taxon>
        <taxon>Arthropoda</taxon>
        <taxon>Hexapoda</taxon>
        <taxon>Insecta</taxon>
        <taxon>Pterygota</taxon>
        <taxon>Neoptera</taxon>
        <taxon>Endopterygota</taxon>
        <taxon>Hymenoptera</taxon>
        <taxon>Apocrita</taxon>
        <taxon>Aculeata</taxon>
        <taxon>Formicoidea</taxon>
        <taxon>Formicidae</taxon>
        <taxon>Myrmicinae</taxon>
        <taxon>Trachymyrmex</taxon>
    </lineage>
</organism>
<evidence type="ECO:0000313" key="2">
    <source>
        <dbReference type="Proteomes" id="UP000078541"/>
    </source>
</evidence>
<keyword evidence="2" id="KW-1185">Reference proteome</keyword>
<gene>
    <name evidence="1" type="ORF">ALC56_13022</name>
</gene>
<dbReference type="AlphaFoldDB" id="A0A195EWZ1"/>
<feature type="non-terminal residue" evidence="1">
    <location>
        <position position="1"/>
    </location>
</feature>
<accession>A0A195EWZ1</accession>
<dbReference type="Proteomes" id="UP000078541">
    <property type="component" value="Unassembled WGS sequence"/>
</dbReference>
<reference evidence="1 2" key="1">
    <citation type="submission" date="2016-03" db="EMBL/GenBank/DDBJ databases">
        <title>Trachymyrmex septentrionalis WGS genome.</title>
        <authorList>
            <person name="Nygaard S."/>
            <person name="Hu H."/>
            <person name="Boomsma J."/>
            <person name="Zhang G."/>
        </authorList>
    </citation>
    <scope>NUCLEOTIDE SEQUENCE [LARGE SCALE GENOMIC DNA]</scope>
    <source>
        <strain evidence="1">Tsep2-gDNA-1</strain>
        <tissue evidence="1">Whole body</tissue>
    </source>
</reference>
<name>A0A195EWZ1_9HYME</name>
<evidence type="ECO:0000313" key="1">
    <source>
        <dbReference type="EMBL" id="KYN32743.1"/>
    </source>
</evidence>
<dbReference type="EMBL" id="KQ981940">
    <property type="protein sequence ID" value="KYN32743.1"/>
    <property type="molecule type" value="Genomic_DNA"/>
</dbReference>
<protein>
    <submittedName>
        <fullName evidence="1">Uncharacterized protein</fullName>
    </submittedName>
</protein>
<sequence length="162" mass="18904">RCLHYGTSCEKKPSLRGFDSCVAHKQLSRATVLVVYRCDLVADRFISRRYNGTEIHPRASRRVGIMALFLAAEKCNSVRRAICRCPSRIIGVFDTHVRDRMKKNRKRSRGWKTMPRDTRNLRHAVVKMIVVVNQPHRPFAIQSFFEIETELSFFFFSKFVAP</sequence>
<proteinExistence type="predicted"/>